<dbReference type="EMBL" id="QPJK01000003">
    <property type="protein sequence ID" value="RCW72540.1"/>
    <property type="molecule type" value="Genomic_DNA"/>
</dbReference>
<evidence type="ECO:0000313" key="3">
    <source>
        <dbReference type="Proteomes" id="UP000252884"/>
    </source>
</evidence>
<dbReference type="AlphaFoldDB" id="A0A368XWT8"/>
<accession>A0A368XWT8</accession>
<comment type="caution">
    <text evidence="2">The sequence shown here is derived from an EMBL/GenBank/DDBJ whole genome shotgun (WGS) entry which is preliminary data.</text>
</comment>
<evidence type="ECO:0000256" key="1">
    <source>
        <dbReference type="SAM" id="MobiDB-lite"/>
    </source>
</evidence>
<reference evidence="2 3" key="1">
    <citation type="submission" date="2018-07" db="EMBL/GenBank/DDBJ databases">
        <title>Genomic Encyclopedia of Type Strains, Phase IV (KMG-IV): sequencing the most valuable type-strain genomes for metagenomic binning, comparative biology and taxonomic classification.</title>
        <authorList>
            <person name="Goeker M."/>
        </authorList>
    </citation>
    <scope>NUCLEOTIDE SEQUENCE [LARGE SCALE GENOMIC DNA]</scope>
    <source>
        <strain evidence="2 3">DSM 21634</strain>
    </source>
</reference>
<sequence length="76" mass="7863">MAAKRPWPFPTAEHHPPPDPAAPLPQQPSEDALDHGIQESFPASDPVSVTVTTVPEQVPGATPPPAPDSEPGADKG</sequence>
<feature type="region of interest" description="Disordered" evidence="1">
    <location>
        <begin position="1"/>
        <end position="76"/>
    </location>
</feature>
<organism evidence="2 3">
    <name type="scientific">Pseudorhodoferax soli</name>
    <dbReference type="NCBI Taxonomy" id="545864"/>
    <lineage>
        <taxon>Bacteria</taxon>
        <taxon>Pseudomonadati</taxon>
        <taxon>Pseudomonadota</taxon>
        <taxon>Betaproteobacteria</taxon>
        <taxon>Burkholderiales</taxon>
        <taxon>Comamonadaceae</taxon>
    </lineage>
</organism>
<gene>
    <name evidence="2" type="ORF">DES41_103146</name>
</gene>
<dbReference type="RefSeq" id="WP_114467964.1">
    <property type="nucleotide sequence ID" value="NZ_QPJK01000003.1"/>
</dbReference>
<evidence type="ECO:0000313" key="2">
    <source>
        <dbReference type="EMBL" id="RCW72540.1"/>
    </source>
</evidence>
<protein>
    <submittedName>
        <fullName evidence="2">Uncharacterized protein</fullName>
    </submittedName>
</protein>
<feature type="compositionally biased region" description="Low complexity" evidence="1">
    <location>
        <begin position="46"/>
        <end position="59"/>
    </location>
</feature>
<dbReference type="Proteomes" id="UP000252884">
    <property type="component" value="Unassembled WGS sequence"/>
</dbReference>
<name>A0A368XWT8_9BURK</name>
<proteinExistence type="predicted"/>
<keyword evidence="3" id="KW-1185">Reference proteome</keyword>